<dbReference type="PANTHER" id="PTHR33146">
    <property type="entry name" value="ENDONUCLEASE 4"/>
    <property type="match status" value="1"/>
</dbReference>
<dbReference type="CDD" id="cd11010">
    <property type="entry name" value="S1-P1_nuclease"/>
    <property type="match status" value="1"/>
</dbReference>
<keyword evidence="4" id="KW-0378">Hydrolase</keyword>
<dbReference type="InterPro" id="IPR008947">
    <property type="entry name" value="PLipase_C/P1_nuclease_dom_sf"/>
</dbReference>
<dbReference type="Pfam" id="PF02265">
    <property type="entry name" value="S1-P1_nuclease"/>
    <property type="match status" value="1"/>
</dbReference>
<dbReference type="EMBL" id="LDOT01000015">
    <property type="protein sequence ID" value="KLV05231.1"/>
    <property type="molecule type" value="Genomic_DNA"/>
</dbReference>
<dbReference type="PANTHER" id="PTHR33146:SF10">
    <property type="entry name" value="STRAND-SPECIFIC NUCLEASE, PUTATIVE-RELATED"/>
    <property type="match status" value="1"/>
</dbReference>
<dbReference type="RefSeq" id="WP_047879246.1">
    <property type="nucleotide sequence ID" value="NZ_LDOT01000015.1"/>
</dbReference>
<dbReference type="OrthoDB" id="267579at2"/>
<evidence type="ECO:0000256" key="5">
    <source>
        <dbReference type="ARBA" id="ARBA00023157"/>
    </source>
</evidence>
<protein>
    <submittedName>
        <fullName evidence="7">Endonuclease</fullName>
    </submittedName>
</protein>
<name>A0A0J1H087_9GAMM</name>
<evidence type="ECO:0000256" key="6">
    <source>
        <dbReference type="ARBA" id="ARBA00023180"/>
    </source>
</evidence>
<proteinExistence type="predicted"/>
<dbReference type="Proteomes" id="UP000036097">
    <property type="component" value="Unassembled WGS sequence"/>
</dbReference>
<sequence length="309" mass="34704">MENSSSKGTALSTMAISVVAFSVVALPNTAMAWNYQGHVAVGEIAYQNLNDTARHQVDILAEKAYESLPADVQKKMDSFEGASRFAALAMVPDMIRKQPASEVWEEMGETIPAPLNQWDEKQTGQWHYINLTYPATSQCNFVKEPNIRQVGTYLYSEFQQQPQAASLMFLSHIAGDSHQPMHSVAYSLSKWRCKSDFGGNLYTLDVPEKDLHHLWDSGMGLLEKPHNIHEFAASLQEAYPRADMMLGDTGDVSLWVEESYDLADFAYQPKIDSKPSQAYIEQGQEKIKQRLAKAGYRLADELNTVFPQQ</sequence>
<evidence type="ECO:0000313" key="8">
    <source>
        <dbReference type="Proteomes" id="UP000036097"/>
    </source>
</evidence>
<dbReference type="GO" id="GO:0003676">
    <property type="term" value="F:nucleic acid binding"/>
    <property type="evidence" value="ECO:0007669"/>
    <property type="project" value="InterPro"/>
</dbReference>
<keyword evidence="5" id="KW-1015">Disulfide bond</keyword>
<evidence type="ECO:0000256" key="3">
    <source>
        <dbReference type="ARBA" id="ARBA00022759"/>
    </source>
</evidence>
<dbReference type="PATRIC" id="fig|1195763.3.peg.2688"/>
<dbReference type="GO" id="GO:0046872">
    <property type="term" value="F:metal ion binding"/>
    <property type="evidence" value="ECO:0007669"/>
    <property type="project" value="UniProtKB-KW"/>
</dbReference>
<dbReference type="GO" id="GO:0016788">
    <property type="term" value="F:hydrolase activity, acting on ester bonds"/>
    <property type="evidence" value="ECO:0007669"/>
    <property type="project" value="InterPro"/>
</dbReference>
<evidence type="ECO:0000256" key="1">
    <source>
        <dbReference type="ARBA" id="ARBA00022722"/>
    </source>
</evidence>
<dbReference type="SUPFAM" id="SSF48537">
    <property type="entry name" value="Phospholipase C/P1 nuclease"/>
    <property type="match status" value="1"/>
</dbReference>
<gene>
    <name evidence="7" type="ORF">ABT56_12715</name>
</gene>
<keyword evidence="6" id="KW-0325">Glycoprotein</keyword>
<keyword evidence="2" id="KW-0479">Metal-binding</keyword>
<keyword evidence="8" id="KW-1185">Reference proteome</keyword>
<comment type="caution">
    <text evidence="7">The sequence shown here is derived from an EMBL/GenBank/DDBJ whole genome shotgun (WGS) entry which is preliminary data.</text>
</comment>
<accession>A0A0J1H087</accession>
<keyword evidence="1" id="KW-0540">Nuclease</keyword>
<organism evidence="7 8">
    <name type="scientific">Photobacterium aquae</name>
    <dbReference type="NCBI Taxonomy" id="1195763"/>
    <lineage>
        <taxon>Bacteria</taxon>
        <taxon>Pseudomonadati</taxon>
        <taxon>Pseudomonadota</taxon>
        <taxon>Gammaproteobacteria</taxon>
        <taxon>Vibrionales</taxon>
        <taxon>Vibrionaceae</taxon>
        <taxon>Photobacterium</taxon>
    </lineage>
</organism>
<dbReference type="GO" id="GO:0004519">
    <property type="term" value="F:endonuclease activity"/>
    <property type="evidence" value="ECO:0007669"/>
    <property type="project" value="UniProtKB-KW"/>
</dbReference>
<evidence type="ECO:0000256" key="4">
    <source>
        <dbReference type="ARBA" id="ARBA00022801"/>
    </source>
</evidence>
<evidence type="ECO:0000313" key="7">
    <source>
        <dbReference type="EMBL" id="KLV05231.1"/>
    </source>
</evidence>
<dbReference type="GO" id="GO:0006308">
    <property type="term" value="P:DNA catabolic process"/>
    <property type="evidence" value="ECO:0007669"/>
    <property type="project" value="InterPro"/>
</dbReference>
<dbReference type="AlphaFoldDB" id="A0A0J1H087"/>
<keyword evidence="3 7" id="KW-0255">Endonuclease</keyword>
<dbReference type="InterPro" id="IPR003154">
    <property type="entry name" value="S1/P1nuclease"/>
</dbReference>
<dbReference type="STRING" id="1195763.ABT56_12715"/>
<reference evidence="7 8" key="1">
    <citation type="submission" date="2015-05" db="EMBL/GenBank/DDBJ databases">
        <title>Photobacterium galathea sp. nov.</title>
        <authorList>
            <person name="Machado H."/>
            <person name="Gram L."/>
        </authorList>
    </citation>
    <scope>NUCLEOTIDE SEQUENCE [LARGE SCALE GENOMIC DNA]</scope>
    <source>
        <strain evidence="7 8">CGMCC 1.12159</strain>
    </source>
</reference>
<evidence type="ECO:0000256" key="2">
    <source>
        <dbReference type="ARBA" id="ARBA00022723"/>
    </source>
</evidence>
<dbReference type="Gene3D" id="1.10.575.10">
    <property type="entry name" value="P1 Nuclease"/>
    <property type="match status" value="1"/>
</dbReference>